<keyword evidence="4" id="KW-1185">Reference proteome</keyword>
<name>A0A917QD28_9NOCA</name>
<dbReference type="RefSeq" id="WP_188828000.1">
    <property type="nucleotide sequence ID" value="NZ_BMMW01000001.1"/>
</dbReference>
<feature type="region of interest" description="Disordered" evidence="1">
    <location>
        <begin position="118"/>
        <end position="145"/>
    </location>
</feature>
<dbReference type="SMART" id="SM00496">
    <property type="entry name" value="IENR2"/>
    <property type="match status" value="2"/>
</dbReference>
<dbReference type="SUPFAM" id="SSF64496">
    <property type="entry name" value="DNA-binding domain of intron-encoded endonucleases"/>
    <property type="match status" value="1"/>
</dbReference>
<evidence type="ECO:0000256" key="1">
    <source>
        <dbReference type="SAM" id="MobiDB-lite"/>
    </source>
</evidence>
<dbReference type="AlphaFoldDB" id="A0A917QD28"/>
<feature type="domain" description="Nuclease associated modular" evidence="2">
    <location>
        <begin position="173"/>
        <end position="189"/>
    </location>
</feature>
<dbReference type="Pfam" id="PF07460">
    <property type="entry name" value="NUMOD3"/>
    <property type="match status" value="1"/>
</dbReference>
<dbReference type="Proteomes" id="UP000612956">
    <property type="component" value="Unassembled WGS sequence"/>
</dbReference>
<comment type="caution">
    <text evidence="3">The sequence shown here is derived from an EMBL/GenBank/DDBJ whole genome shotgun (WGS) entry which is preliminary data.</text>
</comment>
<reference evidence="3" key="1">
    <citation type="journal article" date="2014" name="Int. J. Syst. Evol. Microbiol.">
        <title>Complete genome sequence of Corynebacterium casei LMG S-19264T (=DSM 44701T), isolated from a smear-ripened cheese.</title>
        <authorList>
            <consortium name="US DOE Joint Genome Institute (JGI-PGF)"/>
            <person name="Walter F."/>
            <person name="Albersmeier A."/>
            <person name="Kalinowski J."/>
            <person name="Ruckert C."/>
        </authorList>
    </citation>
    <scope>NUCLEOTIDE SEQUENCE</scope>
    <source>
        <strain evidence="3">CGMCC 4.7278</strain>
    </source>
</reference>
<evidence type="ECO:0000313" key="3">
    <source>
        <dbReference type="EMBL" id="GGK44342.1"/>
    </source>
</evidence>
<dbReference type="EMBL" id="BMMW01000001">
    <property type="protein sequence ID" value="GGK44342.1"/>
    <property type="molecule type" value="Genomic_DNA"/>
</dbReference>
<reference evidence="3" key="2">
    <citation type="submission" date="2020-09" db="EMBL/GenBank/DDBJ databases">
        <authorList>
            <person name="Sun Q."/>
            <person name="Zhou Y."/>
        </authorList>
    </citation>
    <scope>NUCLEOTIDE SEQUENCE</scope>
    <source>
        <strain evidence="3">CGMCC 4.7278</strain>
    </source>
</reference>
<feature type="region of interest" description="Disordered" evidence="1">
    <location>
        <begin position="186"/>
        <end position="233"/>
    </location>
</feature>
<protein>
    <recommendedName>
        <fullName evidence="2">Nuclease associated modular domain-containing protein</fullName>
    </recommendedName>
</protein>
<sequence>MTSTEGVIYGIRLRSSWDYRYIGLTTKTASVRLRQHFKTASEGRKTPFYDWLRKQDRNDVTADVLDWLENQDELGRAEIDWIAYLRKEGQPLLNLAAGGLGPTGVVWTEEMREAARLRSTGRPGLSRYGDDNPFHGLTHSPSQREKWSAERKGMYSGEANPNFGKFGPDHPAYGRVWSEETLRRLSEQKMGANNPNYGKKASDETRAKMSAAQKGQHKPSSARSAHTRHHTNKGVFKETCVHCVDDLGRPK</sequence>
<gene>
    <name evidence="3" type="ORF">GCM10011591_14850</name>
</gene>
<organism evidence="3 4">
    <name type="scientific">Nocardia camponoti</name>
    <dbReference type="NCBI Taxonomy" id="1616106"/>
    <lineage>
        <taxon>Bacteria</taxon>
        <taxon>Bacillati</taxon>
        <taxon>Actinomycetota</taxon>
        <taxon>Actinomycetes</taxon>
        <taxon>Mycobacteriales</taxon>
        <taxon>Nocardiaceae</taxon>
        <taxon>Nocardia</taxon>
    </lineage>
</organism>
<evidence type="ECO:0000259" key="2">
    <source>
        <dbReference type="SMART" id="SM00496"/>
    </source>
</evidence>
<dbReference type="Gene3D" id="3.40.1440.10">
    <property type="entry name" value="GIY-YIG endonuclease"/>
    <property type="match status" value="1"/>
</dbReference>
<dbReference type="GO" id="GO:0003677">
    <property type="term" value="F:DNA binding"/>
    <property type="evidence" value="ECO:0007669"/>
    <property type="project" value="InterPro"/>
</dbReference>
<evidence type="ECO:0000313" key="4">
    <source>
        <dbReference type="Proteomes" id="UP000612956"/>
    </source>
</evidence>
<dbReference type="InterPro" id="IPR003611">
    <property type="entry name" value="NUMOD3"/>
</dbReference>
<dbReference type="InterPro" id="IPR035901">
    <property type="entry name" value="GIY-YIG_endonuc_sf"/>
</dbReference>
<accession>A0A917QD28</accession>
<proteinExistence type="predicted"/>
<feature type="domain" description="Nuclease associated modular" evidence="2">
    <location>
        <begin position="197"/>
        <end position="213"/>
    </location>
</feature>
<dbReference type="CDD" id="cd10443">
    <property type="entry name" value="GIY-YIG_HE_Tlr8p_PBC-V_like"/>
    <property type="match status" value="1"/>
</dbReference>